<reference evidence="1" key="2">
    <citation type="journal article" date="2023" name="Science">
        <title>Genomic signatures of disease resistance in endangered staghorn corals.</title>
        <authorList>
            <person name="Vollmer S.V."/>
            <person name="Selwyn J.D."/>
            <person name="Despard B.A."/>
            <person name="Roesel C.L."/>
        </authorList>
    </citation>
    <scope>NUCLEOTIDE SEQUENCE</scope>
    <source>
        <strain evidence="1">K2</strain>
    </source>
</reference>
<name>A0AAD9PV93_ACRCE</name>
<reference evidence="1" key="1">
    <citation type="journal article" date="2023" name="G3 (Bethesda)">
        <title>Whole genome assembly and annotation of the endangered Caribbean coral Acropora cervicornis.</title>
        <authorList>
            <person name="Selwyn J.D."/>
            <person name="Vollmer S.V."/>
        </authorList>
    </citation>
    <scope>NUCLEOTIDE SEQUENCE</scope>
    <source>
        <strain evidence="1">K2</strain>
    </source>
</reference>
<evidence type="ECO:0000313" key="1">
    <source>
        <dbReference type="EMBL" id="KAK2549516.1"/>
    </source>
</evidence>
<dbReference type="Proteomes" id="UP001249851">
    <property type="component" value="Unassembled WGS sequence"/>
</dbReference>
<dbReference type="EMBL" id="JARQWQ010000125">
    <property type="protein sequence ID" value="KAK2549516.1"/>
    <property type="molecule type" value="Genomic_DNA"/>
</dbReference>
<organism evidence="1 2">
    <name type="scientific">Acropora cervicornis</name>
    <name type="common">Staghorn coral</name>
    <dbReference type="NCBI Taxonomy" id="6130"/>
    <lineage>
        <taxon>Eukaryota</taxon>
        <taxon>Metazoa</taxon>
        <taxon>Cnidaria</taxon>
        <taxon>Anthozoa</taxon>
        <taxon>Hexacorallia</taxon>
        <taxon>Scleractinia</taxon>
        <taxon>Astrocoeniina</taxon>
        <taxon>Acroporidae</taxon>
        <taxon>Acropora</taxon>
    </lineage>
</organism>
<sequence length="103" mass="11513">MARSDKATLSTDDHKKLEKHLKKVEEQCKPRGSKLVAATQYKVLTEGDMEYQSMPKSAGESLMRAVGQRKLRAWLSGTLFSLWSKESECLSKVLTGRSGLTHS</sequence>
<proteinExistence type="predicted"/>
<keyword evidence="2" id="KW-1185">Reference proteome</keyword>
<protein>
    <submittedName>
        <fullName evidence="1">Uncharacterized protein</fullName>
    </submittedName>
</protein>
<comment type="caution">
    <text evidence="1">The sequence shown here is derived from an EMBL/GenBank/DDBJ whole genome shotgun (WGS) entry which is preliminary data.</text>
</comment>
<dbReference type="AlphaFoldDB" id="A0AAD9PV93"/>
<accession>A0AAD9PV93</accession>
<evidence type="ECO:0000313" key="2">
    <source>
        <dbReference type="Proteomes" id="UP001249851"/>
    </source>
</evidence>
<gene>
    <name evidence="1" type="ORF">P5673_030060</name>
</gene>